<dbReference type="Proteomes" id="UP001346149">
    <property type="component" value="Unassembled WGS sequence"/>
</dbReference>
<evidence type="ECO:0000256" key="5">
    <source>
        <dbReference type="ARBA" id="ARBA00022679"/>
    </source>
</evidence>
<keyword evidence="7" id="KW-0418">Kinase</keyword>
<dbReference type="CDD" id="cd14066">
    <property type="entry name" value="STKc_IRAK"/>
    <property type="match status" value="1"/>
</dbReference>
<dbReference type="InterPro" id="IPR001245">
    <property type="entry name" value="Ser-Thr/Tyr_kinase_cat_dom"/>
</dbReference>
<keyword evidence="3" id="KW-1003">Cell membrane</keyword>
<dbReference type="InterPro" id="IPR050823">
    <property type="entry name" value="Plant_Ser_Thr_Prot_Kinase"/>
</dbReference>
<reference evidence="14 15" key="1">
    <citation type="journal article" date="2023" name="Hortic Res">
        <title>Pangenome of water caltrop reveals structural variations and asymmetric subgenome divergence after allopolyploidization.</title>
        <authorList>
            <person name="Zhang X."/>
            <person name="Chen Y."/>
            <person name="Wang L."/>
            <person name="Yuan Y."/>
            <person name="Fang M."/>
            <person name="Shi L."/>
            <person name="Lu R."/>
            <person name="Comes H.P."/>
            <person name="Ma Y."/>
            <person name="Chen Y."/>
            <person name="Huang G."/>
            <person name="Zhou Y."/>
            <person name="Zheng Z."/>
            <person name="Qiu Y."/>
        </authorList>
    </citation>
    <scope>NUCLEOTIDE SEQUENCE [LARGE SCALE GENOMIC DNA]</scope>
    <source>
        <strain evidence="14">F231</strain>
    </source>
</reference>
<comment type="caution">
    <text evidence="14">The sequence shown here is derived from an EMBL/GenBank/DDBJ whole genome shotgun (WGS) entry which is preliminary data.</text>
</comment>
<dbReference type="Gene3D" id="1.10.510.10">
    <property type="entry name" value="Transferase(Phosphotransferase) domain 1"/>
    <property type="match status" value="1"/>
</dbReference>
<dbReference type="InterPro" id="IPR008271">
    <property type="entry name" value="Ser/Thr_kinase_AS"/>
</dbReference>
<evidence type="ECO:0000256" key="1">
    <source>
        <dbReference type="ARBA" id="ARBA00004236"/>
    </source>
</evidence>
<dbReference type="EMBL" id="JAXQNO010000008">
    <property type="protein sequence ID" value="KAK4793179.1"/>
    <property type="molecule type" value="Genomic_DNA"/>
</dbReference>
<dbReference type="AlphaFoldDB" id="A0AAN7LW20"/>
<dbReference type="GO" id="GO:0006952">
    <property type="term" value="P:defense response"/>
    <property type="evidence" value="ECO:0007669"/>
    <property type="project" value="UniProtKB-KW"/>
</dbReference>
<dbReference type="FunFam" id="1.10.510.10:FF:000258">
    <property type="entry name" value="Probable serine/threonine-protein kinase PBL8"/>
    <property type="match status" value="1"/>
</dbReference>
<dbReference type="PROSITE" id="PS00107">
    <property type="entry name" value="PROTEIN_KINASE_ATP"/>
    <property type="match status" value="1"/>
</dbReference>
<gene>
    <name evidence="14" type="ORF">SAY86_023614</name>
</gene>
<dbReference type="SUPFAM" id="SSF56112">
    <property type="entry name" value="Protein kinase-like (PK-like)"/>
    <property type="match status" value="1"/>
</dbReference>
<accession>A0AAN7LW20</accession>
<feature type="domain" description="Protein kinase" evidence="13">
    <location>
        <begin position="93"/>
        <end position="373"/>
    </location>
</feature>
<proteinExistence type="inferred from homology"/>
<dbReference type="EC" id="2.7.11.1" evidence="2"/>
<keyword evidence="4 11" id="KW-0723">Serine/threonine-protein kinase</keyword>
<evidence type="ECO:0000256" key="6">
    <source>
        <dbReference type="ARBA" id="ARBA00022741"/>
    </source>
</evidence>
<evidence type="ECO:0000313" key="15">
    <source>
        <dbReference type="Proteomes" id="UP001346149"/>
    </source>
</evidence>
<evidence type="ECO:0000313" key="14">
    <source>
        <dbReference type="EMBL" id="KAK4793179.1"/>
    </source>
</evidence>
<dbReference type="Pfam" id="PF07714">
    <property type="entry name" value="PK_Tyr_Ser-Thr"/>
    <property type="match status" value="1"/>
</dbReference>
<evidence type="ECO:0000256" key="7">
    <source>
        <dbReference type="ARBA" id="ARBA00022777"/>
    </source>
</evidence>
<evidence type="ECO:0000256" key="8">
    <source>
        <dbReference type="ARBA" id="ARBA00022821"/>
    </source>
</evidence>
<comment type="subcellular location">
    <subcellularLocation>
        <location evidence="1">Cell membrane</location>
    </subcellularLocation>
</comment>
<evidence type="ECO:0000256" key="4">
    <source>
        <dbReference type="ARBA" id="ARBA00022527"/>
    </source>
</evidence>
<name>A0AAN7LW20_TRANT</name>
<evidence type="ECO:0000256" key="2">
    <source>
        <dbReference type="ARBA" id="ARBA00012513"/>
    </source>
</evidence>
<dbReference type="PANTHER" id="PTHR45621">
    <property type="entry name" value="OS01G0588500 PROTEIN-RELATED"/>
    <property type="match status" value="1"/>
</dbReference>
<dbReference type="InterPro" id="IPR017441">
    <property type="entry name" value="Protein_kinase_ATP_BS"/>
</dbReference>
<keyword evidence="6 10" id="KW-0547">Nucleotide-binding</keyword>
<sequence>MMRDPKSSRPWQPFTASYCCSADDHQVMLGGRCRPSRSDFSKDIAPLPSFRRLSFSDLSNSSSMRINEDLAQNFAGDLYDFQLSELRAITQNFSSHFLLGEGGFGTVHKGYIDDNLRQGLRAQAVAVKLLDIEGLQGHREWLAEVIFLGQLRHPHLVKLIGYCCEEEERLLVYEFMSRGSLENHLFRRISTSLPWGTRLKIAIGAAKGLAFLHGAEKPVIYRDFKTSNILLDSDFTAKLSDFGLAKMGPEGSKSHVTTRVMGTYGYAAPEYVSTGHLTTKSDVYSFGVVLLEMLTGRRAVDKKRTKTEQSLVDWARPYLTSSRRLRCIIDPRLMGQYSIKGAKDMALLALECISLNPKDRPKMPSIVETLESLQNLKDMAVSYGHWPPATPRSDRVNGVPPNNKGGHHMRPSPVTPTKKT</sequence>
<evidence type="ECO:0000256" key="10">
    <source>
        <dbReference type="PROSITE-ProRule" id="PRU10141"/>
    </source>
</evidence>
<keyword evidence="15" id="KW-1185">Reference proteome</keyword>
<feature type="region of interest" description="Disordered" evidence="12">
    <location>
        <begin position="385"/>
        <end position="420"/>
    </location>
</feature>
<keyword evidence="5" id="KW-0808">Transferase</keyword>
<dbReference type="GO" id="GO:0005886">
    <property type="term" value="C:plasma membrane"/>
    <property type="evidence" value="ECO:0007669"/>
    <property type="project" value="UniProtKB-SubCell"/>
</dbReference>
<dbReference type="FunFam" id="3.30.200.20:FF:000228">
    <property type="entry name" value="Serine/threonine-protein kinase BIK1"/>
    <property type="match status" value="1"/>
</dbReference>
<dbReference type="GO" id="GO:0005524">
    <property type="term" value="F:ATP binding"/>
    <property type="evidence" value="ECO:0007669"/>
    <property type="project" value="UniProtKB-UniRule"/>
</dbReference>
<dbReference type="PROSITE" id="PS00108">
    <property type="entry name" value="PROTEIN_KINASE_ST"/>
    <property type="match status" value="1"/>
</dbReference>
<evidence type="ECO:0000256" key="9">
    <source>
        <dbReference type="ARBA" id="ARBA00022840"/>
    </source>
</evidence>
<keyword evidence="9 10" id="KW-0067">ATP-binding</keyword>
<dbReference type="InterPro" id="IPR011009">
    <property type="entry name" value="Kinase-like_dom_sf"/>
</dbReference>
<dbReference type="Gene3D" id="3.30.200.20">
    <property type="entry name" value="Phosphorylase Kinase, domain 1"/>
    <property type="match status" value="1"/>
</dbReference>
<dbReference type="PROSITE" id="PS50011">
    <property type="entry name" value="PROTEIN_KINASE_DOM"/>
    <property type="match status" value="1"/>
</dbReference>
<protein>
    <recommendedName>
        <fullName evidence="2">non-specific serine/threonine protein kinase</fullName>
        <ecNumber evidence="2">2.7.11.1</ecNumber>
    </recommendedName>
</protein>
<feature type="binding site" evidence="10">
    <location>
        <position position="128"/>
    </location>
    <ligand>
        <name>ATP</name>
        <dbReference type="ChEBI" id="CHEBI:30616"/>
    </ligand>
</feature>
<dbReference type="InterPro" id="IPR000719">
    <property type="entry name" value="Prot_kinase_dom"/>
</dbReference>
<comment type="similarity">
    <text evidence="11">Belongs to the protein kinase superfamily.</text>
</comment>
<keyword evidence="3" id="KW-0472">Membrane</keyword>
<evidence type="ECO:0000256" key="11">
    <source>
        <dbReference type="RuleBase" id="RU000304"/>
    </source>
</evidence>
<evidence type="ECO:0000256" key="12">
    <source>
        <dbReference type="SAM" id="MobiDB-lite"/>
    </source>
</evidence>
<organism evidence="14 15">
    <name type="scientific">Trapa natans</name>
    <name type="common">Water chestnut</name>
    <dbReference type="NCBI Taxonomy" id="22666"/>
    <lineage>
        <taxon>Eukaryota</taxon>
        <taxon>Viridiplantae</taxon>
        <taxon>Streptophyta</taxon>
        <taxon>Embryophyta</taxon>
        <taxon>Tracheophyta</taxon>
        <taxon>Spermatophyta</taxon>
        <taxon>Magnoliopsida</taxon>
        <taxon>eudicotyledons</taxon>
        <taxon>Gunneridae</taxon>
        <taxon>Pentapetalae</taxon>
        <taxon>rosids</taxon>
        <taxon>malvids</taxon>
        <taxon>Myrtales</taxon>
        <taxon>Lythraceae</taxon>
        <taxon>Trapa</taxon>
    </lineage>
</organism>
<evidence type="ECO:0000256" key="3">
    <source>
        <dbReference type="ARBA" id="ARBA00022475"/>
    </source>
</evidence>
<dbReference type="GO" id="GO:0004674">
    <property type="term" value="F:protein serine/threonine kinase activity"/>
    <property type="evidence" value="ECO:0007669"/>
    <property type="project" value="UniProtKB-KW"/>
</dbReference>
<keyword evidence="8" id="KW-0611">Plant defense</keyword>
<evidence type="ECO:0000259" key="13">
    <source>
        <dbReference type="PROSITE" id="PS50011"/>
    </source>
</evidence>